<dbReference type="CDD" id="cd00093">
    <property type="entry name" value="HTH_XRE"/>
    <property type="match status" value="1"/>
</dbReference>
<evidence type="ECO:0000313" key="3">
    <source>
        <dbReference type="EMBL" id="SEH78904.1"/>
    </source>
</evidence>
<dbReference type="Proteomes" id="UP000198555">
    <property type="component" value="Unassembled WGS sequence"/>
</dbReference>
<proteinExistence type="predicted"/>
<keyword evidence="1" id="KW-0238">DNA-binding</keyword>
<gene>
    <name evidence="3" type="ORF">SAMN05421793_1313</name>
</gene>
<organism evidence="3 4">
    <name type="scientific">Epilithonimonas hominis</name>
    <dbReference type="NCBI Taxonomy" id="420404"/>
    <lineage>
        <taxon>Bacteria</taxon>
        <taxon>Pseudomonadati</taxon>
        <taxon>Bacteroidota</taxon>
        <taxon>Flavobacteriia</taxon>
        <taxon>Flavobacteriales</taxon>
        <taxon>Weeksellaceae</taxon>
        <taxon>Chryseobacterium group</taxon>
        <taxon>Epilithonimonas</taxon>
    </lineage>
</organism>
<dbReference type="Pfam" id="PF01381">
    <property type="entry name" value="HTH_3"/>
    <property type="match status" value="1"/>
</dbReference>
<dbReference type="Gene3D" id="1.10.260.40">
    <property type="entry name" value="lambda repressor-like DNA-binding domains"/>
    <property type="match status" value="1"/>
</dbReference>
<reference evidence="4" key="1">
    <citation type="submission" date="2016-10" db="EMBL/GenBank/DDBJ databases">
        <authorList>
            <person name="Varghese N."/>
            <person name="Submissions S."/>
        </authorList>
    </citation>
    <scope>NUCLEOTIDE SEQUENCE [LARGE SCALE GENOMIC DNA]</scope>
    <source>
        <strain evidence="4">DSM 19326</strain>
    </source>
</reference>
<protein>
    <submittedName>
        <fullName evidence="3">Helix-turn-helix</fullName>
    </submittedName>
</protein>
<dbReference type="InterPro" id="IPR001387">
    <property type="entry name" value="Cro/C1-type_HTH"/>
</dbReference>
<dbReference type="GO" id="GO:0003700">
    <property type="term" value="F:DNA-binding transcription factor activity"/>
    <property type="evidence" value="ECO:0007669"/>
    <property type="project" value="TreeGrafter"/>
</dbReference>
<dbReference type="PANTHER" id="PTHR46797">
    <property type="entry name" value="HTH-TYPE TRANSCRIPTIONAL REGULATOR"/>
    <property type="match status" value="1"/>
</dbReference>
<feature type="domain" description="HTH cro/C1-type" evidence="2">
    <location>
        <begin position="9"/>
        <end position="63"/>
    </location>
</feature>
<dbReference type="STRING" id="420404.SAMN05421793_1313"/>
<dbReference type="GO" id="GO:0003677">
    <property type="term" value="F:DNA binding"/>
    <property type="evidence" value="ECO:0007669"/>
    <property type="project" value="UniProtKB-KW"/>
</dbReference>
<dbReference type="InterPro" id="IPR010982">
    <property type="entry name" value="Lambda_DNA-bd_dom_sf"/>
</dbReference>
<evidence type="ECO:0000313" key="4">
    <source>
        <dbReference type="Proteomes" id="UP000198555"/>
    </source>
</evidence>
<sequence length="108" mass="12450">MKETFGEYIHRLRADSGLTLTKLAAALDIDQSTLSKIENGKRNVPVDVLPKLSKIFDLDLKQLEHEYFSEKIAEIIYPQEEPSQLLKAAEEKAKYMRIKNQQQGKINF</sequence>
<evidence type="ECO:0000259" key="2">
    <source>
        <dbReference type="PROSITE" id="PS50943"/>
    </source>
</evidence>
<dbReference type="PROSITE" id="PS50943">
    <property type="entry name" value="HTH_CROC1"/>
    <property type="match status" value="1"/>
</dbReference>
<name>A0A1H6KSU4_9FLAO</name>
<dbReference type="RefSeq" id="WP_089770473.1">
    <property type="nucleotide sequence ID" value="NZ_FNWX01000031.1"/>
</dbReference>
<accession>A0A1H6KSU4</accession>
<evidence type="ECO:0000256" key="1">
    <source>
        <dbReference type="ARBA" id="ARBA00023125"/>
    </source>
</evidence>
<dbReference type="PANTHER" id="PTHR46797:SF1">
    <property type="entry name" value="METHYLPHOSPHONATE SYNTHASE"/>
    <property type="match status" value="1"/>
</dbReference>
<dbReference type="SMART" id="SM00530">
    <property type="entry name" value="HTH_XRE"/>
    <property type="match status" value="1"/>
</dbReference>
<dbReference type="SUPFAM" id="SSF47413">
    <property type="entry name" value="lambda repressor-like DNA-binding domains"/>
    <property type="match status" value="1"/>
</dbReference>
<dbReference type="GO" id="GO:0005829">
    <property type="term" value="C:cytosol"/>
    <property type="evidence" value="ECO:0007669"/>
    <property type="project" value="TreeGrafter"/>
</dbReference>
<dbReference type="AlphaFoldDB" id="A0A1H6KSU4"/>
<dbReference type="InterPro" id="IPR050807">
    <property type="entry name" value="TransReg_Diox_bact_type"/>
</dbReference>
<keyword evidence="4" id="KW-1185">Reference proteome</keyword>
<dbReference type="EMBL" id="FNWX01000031">
    <property type="protein sequence ID" value="SEH78904.1"/>
    <property type="molecule type" value="Genomic_DNA"/>
</dbReference>